<dbReference type="InterPro" id="IPR003675">
    <property type="entry name" value="Rce1/LyrA-like_dom"/>
</dbReference>
<dbReference type="GO" id="GO:0004175">
    <property type="term" value="F:endopeptidase activity"/>
    <property type="evidence" value="ECO:0007669"/>
    <property type="project" value="UniProtKB-ARBA"/>
</dbReference>
<feature type="transmembrane region" description="Helical" evidence="1">
    <location>
        <begin position="256"/>
        <end position="275"/>
    </location>
</feature>
<dbReference type="PANTHER" id="PTHR39430">
    <property type="entry name" value="MEMBRANE-ASSOCIATED PROTEASE-RELATED"/>
    <property type="match status" value="1"/>
</dbReference>
<sequence length="289" mass="30578">MTDPSTPKPALWLRVFRLPPVRLVLLGGLLFAMLVMSNDVMLAFAGQPIRAALAAAGMGALGLAAYAAFVRFIEGRAVSELALPPLRRDLPVGLAIGAGLYAACVLILMLPGIYRVEGLNPWAFLLPAIAMAISSGIFEELLFRGALFRILEEMAGSWIALILSSLVFGFMHLLNPAATVLGALFISIEAGLLLAAAYVLTRRLWLGIGFHMAWNYTQSGIFSGIVSGGVTAPGLIRPRIDGPVALTGGSFGLEASLVAFLLCTATGVVLLALAIRQGRMRPPPWRQGA</sequence>
<feature type="transmembrane region" description="Helical" evidence="1">
    <location>
        <begin position="180"/>
        <end position="201"/>
    </location>
</feature>
<feature type="transmembrane region" description="Helical" evidence="1">
    <location>
        <begin position="90"/>
        <end position="110"/>
    </location>
</feature>
<feature type="transmembrane region" description="Helical" evidence="1">
    <location>
        <begin position="122"/>
        <end position="143"/>
    </location>
</feature>
<dbReference type="Pfam" id="PF02517">
    <property type="entry name" value="Rce1-like"/>
    <property type="match status" value="1"/>
</dbReference>
<feature type="transmembrane region" description="Helical" evidence="1">
    <location>
        <begin position="51"/>
        <end position="69"/>
    </location>
</feature>
<dbReference type="RefSeq" id="WP_164692474.1">
    <property type="nucleotide sequence ID" value="NZ_JAAIKB010000001.1"/>
</dbReference>
<feature type="transmembrane region" description="Helical" evidence="1">
    <location>
        <begin position="155"/>
        <end position="174"/>
    </location>
</feature>
<evidence type="ECO:0000313" key="3">
    <source>
        <dbReference type="EMBL" id="NGM18588.1"/>
    </source>
</evidence>
<evidence type="ECO:0000259" key="2">
    <source>
        <dbReference type="Pfam" id="PF02517"/>
    </source>
</evidence>
<gene>
    <name evidence="3" type="ORF">G3576_01085</name>
</gene>
<keyword evidence="1" id="KW-1133">Transmembrane helix</keyword>
<feature type="transmembrane region" description="Helical" evidence="1">
    <location>
        <begin position="213"/>
        <end position="236"/>
    </location>
</feature>
<protein>
    <submittedName>
        <fullName evidence="3">CPBP family intramembrane metalloprotease</fullName>
    </submittedName>
</protein>
<dbReference type="GO" id="GO:0080120">
    <property type="term" value="P:CAAX-box protein maturation"/>
    <property type="evidence" value="ECO:0007669"/>
    <property type="project" value="UniProtKB-ARBA"/>
</dbReference>
<keyword evidence="1" id="KW-0812">Transmembrane</keyword>
<dbReference type="EMBL" id="JAAIKB010000001">
    <property type="protein sequence ID" value="NGM18588.1"/>
    <property type="molecule type" value="Genomic_DNA"/>
</dbReference>
<accession>A0A6M1LE64</accession>
<reference evidence="3 4" key="1">
    <citation type="submission" date="2020-03" db="EMBL/GenBank/DDBJ databases">
        <title>Roseomonas stagni sp. nov., isolated from pond water in Japan.</title>
        <authorList>
            <person name="Furuhata K."/>
            <person name="Miyamoto H."/>
            <person name="Goto K."/>
        </authorList>
    </citation>
    <scope>NUCLEOTIDE SEQUENCE [LARGE SCALE GENOMIC DNA]</scope>
    <source>
        <strain evidence="3 4">PeD5</strain>
    </source>
</reference>
<dbReference type="GO" id="GO:0008237">
    <property type="term" value="F:metallopeptidase activity"/>
    <property type="evidence" value="ECO:0007669"/>
    <property type="project" value="UniProtKB-KW"/>
</dbReference>
<dbReference type="Proteomes" id="UP000475385">
    <property type="component" value="Unassembled WGS sequence"/>
</dbReference>
<keyword evidence="3" id="KW-0645">Protease</keyword>
<keyword evidence="4" id="KW-1185">Reference proteome</keyword>
<keyword evidence="1" id="KW-0472">Membrane</keyword>
<proteinExistence type="predicted"/>
<keyword evidence="3" id="KW-0482">Metalloprotease</keyword>
<evidence type="ECO:0000313" key="4">
    <source>
        <dbReference type="Proteomes" id="UP000475385"/>
    </source>
</evidence>
<feature type="transmembrane region" description="Helical" evidence="1">
    <location>
        <begin position="21"/>
        <end position="45"/>
    </location>
</feature>
<organism evidence="3 4">
    <name type="scientific">Falsiroseomonas algicola</name>
    <dbReference type="NCBI Taxonomy" id="2716930"/>
    <lineage>
        <taxon>Bacteria</taxon>
        <taxon>Pseudomonadati</taxon>
        <taxon>Pseudomonadota</taxon>
        <taxon>Alphaproteobacteria</taxon>
        <taxon>Acetobacterales</taxon>
        <taxon>Roseomonadaceae</taxon>
        <taxon>Falsiroseomonas</taxon>
    </lineage>
</organism>
<comment type="caution">
    <text evidence="3">The sequence shown here is derived from an EMBL/GenBank/DDBJ whole genome shotgun (WGS) entry which is preliminary data.</text>
</comment>
<keyword evidence="3" id="KW-0378">Hydrolase</keyword>
<feature type="domain" description="CAAX prenyl protease 2/Lysostaphin resistance protein A-like" evidence="2">
    <location>
        <begin position="122"/>
        <end position="216"/>
    </location>
</feature>
<dbReference type="PANTHER" id="PTHR39430:SF1">
    <property type="entry name" value="PROTEASE"/>
    <property type="match status" value="1"/>
</dbReference>
<name>A0A6M1LE64_9PROT</name>
<evidence type="ECO:0000256" key="1">
    <source>
        <dbReference type="SAM" id="Phobius"/>
    </source>
</evidence>
<dbReference type="AlphaFoldDB" id="A0A6M1LE64"/>